<dbReference type="GO" id="GO:0005506">
    <property type="term" value="F:iron ion binding"/>
    <property type="evidence" value="ECO:0007669"/>
    <property type="project" value="InterPro"/>
</dbReference>
<dbReference type="HOGENOM" id="CLU_037319_0_0_11"/>
<evidence type="ECO:0000313" key="1">
    <source>
        <dbReference type="EMBL" id="CCG02649.1"/>
    </source>
</evidence>
<accession>H6RNA1</accession>
<keyword evidence="1" id="KW-0560">Oxidoreductase</keyword>
<protein>
    <submittedName>
        <fullName evidence="1">Fatty acid alpha hydroxylase, cytochrome P450</fullName>
        <ecNumber evidence="1">1.14.-.-</ecNumber>
    </submittedName>
</protein>
<dbReference type="EMBL" id="FO117623">
    <property type="protein sequence ID" value="CCG02649.1"/>
    <property type="molecule type" value="Genomic_DNA"/>
</dbReference>
<dbReference type="InterPro" id="IPR036396">
    <property type="entry name" value="Cyt_P450_sf"/>
</dbReference>
<reference evidence="1 2" key="1">
    <citation type="journal article" date="2012" name="J. Bacteriol.">
        <title>Genome Sequence of Blastococcus saxobsidens DD2, a Stone-Inhabiting Bacterium.</title>
        <authorList>
            <person name="Chouaia B."/>
            <person name="Crotti E."/>
            <person name="Brusetti L."/>
            <person name="Daffonchio D."/>
            <person name="Essoussi I."/>
            <person name="Nouioui I."/>
            <person name="Sbissi I."/>
            <person name="Ghodhbane-Gtari F."/>
            <person name="Gtari M."/>
            <person name="Vacherie B."/>
            <person name="Barbe V."/>
            <person name="Medigue C."/>
            <person name="Gury J."/>
            <person name="Pujic P."/>
            <person name="Normand P."/>
        </authorList>
    </citation>
    <scope>NUCLEOTIDE SEQUENCE [LARGE SCALE GENOMIC DNA]</scope>
    <source>
        <strain evidence="1 2">DD2</strain>
    </source>
</reference>
<dbReference type="STRING" id="1146883.BLASA_1730"/>
<sequence length="282" mass="31954">MLRKAVIAYGEEAARLLYEPDRMTRRRALPVTTLTLLQDFGSVELLDERPHRHRKAMFMSLMTPAALTELGDLVEREWQARIPEWEQAQDVVLFDAVREVLCRAVCAWSGIPLADDEVATRTRQFAAMVEGAGSAGPRNLRGQFLRHRAERWAGQVIERIRSGDLPVKEGRAARVIAAHRDEDGRLLGVEVARVELINVLRPTVAVARYVAFAALALHQHPDCRARVREDDEYLRWFVQEVRRYLLTTAMSYDVPLQDLSVDLSRMPAAPASGVRISRVRPA</sequence>
<organism evidence="1 2">
    <name type="scientific">Blastococcus saxobsidens (strain DD2)</name>
    <dbReference type="NCBI Taxonomy" id="1146883"/>
    <lineage>
        <taxon>Bacteria</taxon>
        <taxon>Bacillati</taxon>
        <taxon>Actinomycetota</taxon>
        <taxon>Actinomycetes</taxon>
        <taxon>Geodermatophilales</taxon>
        <taxon>Geodermatophilaceae</taxon>
        <taxon>Blastococcus</taxon>
    </lineage>
</organism>
<dbReference type="eggNOG" id="COG2124">
    <property type="taxonomic scope" value="Bacteria"/>
</dbReference>
<dbReference type="GO" id="GO:0004497">
    <property type="term" value="F:monooxygenase activity"/>
    <property type="evidence" value="ECO:0007669"/>
    <property type="project" value="InterPro"/>
</dbReference>
<dbReference type="GO" id="GO:0016705">
    <property type="term" value="F:oxidoreductase activity, acting on paired donors, with incorporation or reduction of molecular oxygen"/>
    <property type="evidence" value="ECO:0007669"/>
    <property type="project" value="InterPro"/>
</dbReference>
<evidence type="ECO:0000313" key="2">
    <source>
        <dbReference type="Proteomes" id="UP000007517"/>
    </source>
</evidence>
<dbReference type="EC" id="1.14.-.-" evidence="1"/>
<dbReference type="Gene3D" id="1.10.630.10">
    <property type="entry name" value="Cytochrome P450"/>
    <property type="match status" value="1"/>
</dbReference>
<dbReference type="GO" id="GO:0020037">
    <property type="term" value="F:heme binding"/>
    <property type="evidence" value="ECO:0007669"/>
    <property type="project" value="InterPro"/>
</dbReference>
<keyword evidence="2" id="KW-1185">Reference proteome</keyword>
<dbReference type="Proteomes" id="UP000007517">
    <property type="component" value="Chromosome"/>
</dbReference>
<dbReference type="KEGG" id="bsd:BLASA_1730"/>
<reference evidence="2" key="2">
    <citation type="submission" date="2012-02" db="EMBL/GenBank/DDBJ databases">
        <title>Complete genome sequence of Blastococcus saxobsidens strain DD2.</title>
        <authorList>
            <person name="Genoscope."/>
        </authorList>
    </citation>
    <scope>NUCLEOTIDE SEQUENCE [LARGE SCALE GENOMIC DNA]</scope>
    <source>
        <strain evidence="2">DD2</strain>
    </source>
</reference>
<dbReference type="AlphaFoldDB" id="H6RNA1"/>
<name>H6RNA1_BLASD</name>
<gene>
    <name evidence="1" type="ordered locus">BLASA_1730</name>
</gene>
<dbReference type="SUPFAM" id="SSF48264">
    <property type="entry name" value="Cytochrome P450"/>
    <property type="match status" value="1"/>
</dbReference>
<proteinExistence type="predicted"/>
<dbReference type="RefSeq" id="WP_014375539.1">
    <property type="nucleotide sequence ID" value="NC_016943.1"/>
</dbReference>